<feature type="compositionally biased region" description="Basic and acidic residues" evidence="1">
    <location>
        <begin position="1385"/>
        <end position="1397"/>
    </location>
</feature>
<sequence>MSTDDAQVAESGKPIAQDLVKEIAKERGYLGEEQLARIGEINPELRREVEEALLRKDEMIGSAVLTLAKNLYTSNARFVFELLQNADDNDYSTAVSHGQDPYVSFKVHPDRVTIECNENGFTHENLKAICAIGKSSKVGAAGYIGEKGIGFKSVFMAAWKVHIQSNDFSFSFTHRKGDSGLGMVTPVWEETKEPIGDSSTRITLLLHTSEDPEEDERRRDTIHLQFQDLQHTILLFLRKLRKVQVSFYDKENVQTATTVYSLHGSNPATIRKETSDGVEERQYHVTKHVAENIPRSENRTYSDERDRADSSAEVVLAFPLTDTGAPIIENQDVFAFLPMRPMGFKFLIHTDFVTEASRQGIVVSSLRNRALLQGIADCLVKAIEEFCRHPTLQYQWMRWLPQRDSYPWDSFWSSLLDRIKERIHQVKVLRTLGSGRLGSMFRLRNLYPWLRDEKGDPLFKDIDKEIYLAKEYAKDDLALLEPYGLQGASAEEIILRIEHDLERDPEASSMKQSMVSDDGNSLAARALLLLYRSLERSKSLPGPIRARLEHLRFIPLHNGGWISASRRPLYYSHSSKLEVPGGLGLTLVDAKAASNPDRRALLDKFGVAEAQFRYIRELIMNTMSSVFVVDDGALRVSSSYLKFMYLSEALLKDEEVPTLLKGFHVYDHGRRACQPVKQNVYLPSDDKYGPRLLLSPCGDAPGFDVPFLHDDYLVSPPATPEGLLWSWEDWLELRLRLRRNVRLGIMDKQKKLKVSPLFRYIEQHRPHHLLGALQRAWYIENINVATSGQLITELHKMKVPCKSQGKVSKLQFLSVTFLPLPELEGKHSRYAEGEDFMFLDLDEPVASDTYRAKWGFLLDHLCVGHTDSLRFYLWILWSIRYGNAAAGVRRQSRILDLYEVIYTRCREADISLNAQTQARNLFNQGSLIYIPTYESKPATWVTPDKCLWDARKEMQTAYPLAHLYRTIFHRSEEELDILKQFFKTTLGVKDCSWENYLNELRRLRTMAIEDSDWVDGIYKSLKSERPSLIDVDATNIRKAFAEEKLIYFNVGNTSRWYTVSECLWSSATQIRGRVALNDLYPDLEDFFVNFLGVQELTLSMAYDELKEMGNRIPCPPIAAVKDTIWALNSLLGTADRLPDERPVFKGAVFPVKYPNGSVKLQSGRTDFAIVDRKALGDIFGTRAKTLDFTLDEVRRLQPFLSWLNMGSRYLSTSVREISTVAGEHMSKLQSPNREINQKANGLYRVAVHYNSPRAQDDNSKLHWIFATAKVYETDGISSELHLSQDGQAIVHAQEQSELHIREDSDALKIYVPRDPEAQGFCYFAALPRRLLEWIMTDPSTLHVNRADSQALQIVAAVLNAPLVIMTQILEAEGIIDAPIPTGSFKQDEENGGHRDTDESNTCQELETSHDDVSSEGVDDTTLASLVESEAIEDEVAGQEYSATHRSAGTISPPRLSDLPIRQKSPATSSSSATGQLIVTPASSTTGYAGRNKRRPVHRTRTSSANDRHTDRFGDEQRTPGTASHPAFVFGSSPAMQSSSAFHFNGPDGVTLSSMIEDEEVYMGMIDNDITSARKAAIPRRESFGERGLFNALPEVDDEIQMSQRFRSYGPQERDMRIGALGELYVFELLQGFSPALSHFGRDNWQSRMRKFVTIHPSYSDMLPWNGQETADIVYFDRGRELTRHLVEKRQLGPEWLGVKPLYLIEVKSTTGDSRTPFYMSKRQYQKMGDYSNTLASSTVSTATATATTPPIYLIARVSNVGKTNIHLDLYFYPETLRVRGSLVFTPETWSVVPGSIAPGLG</sequence>
<feature type="compositionally biased region" description="Polar residues" evidence="1">
    <location>
        <begin position="1440"/>
        <end position="1449"/>
    </location>
</feature>
<dbReference type="STRING" id="56646.A0A2L2THF4"/>
<dbReference type="EMBL" id="LN649229">
    <property type="protein sequence ID" value="CEI67453.1"/>
    <property type="molecule type" value="Genomic_DNA"/>
</dbReference>
<dbReference type="PANTHER" id="PTHR32387">
    <property type="entry name" value="WU:FJ29H11"/>
    <property type="match status" value="1"/>
</dbReference>
<evidence type="ECO:0008006" key="4">
    <source>
        <dbReference type="Google" id="ProtNLM"/>
    </source>
</evidence>
<dbReference type="SUPFAM" id="SSF55874">
    <property type="entry name" value="ATPase domain of HSP90 chaperone/DNA topoisomerase II/histidine kinase"/>
    <property type="match status" value="1"/>
</dbReference>
<dbReference type="OrthoDB" id="1262810at2759"/>
<accession>A0A2L2THF4</accession>
<feature type="region of interest" description="Disordered" evidence="1">
    <location>
        <begin position="1378"/>
        <end position="1418"/>
    </location>
</feature>
<dbReference type="Gene3D" id="3.30.565.10">
    <property type="entry name" value="Histidine kinase-like ATPase, C-terminal domain"/>
    <property type="match status" value="1"/>
</dbReference>
<organism evidence="2 3">
    <name type="scientific">Fusarium venenatum</name>
    <dbReference type="NCBI Taxonomy" id="56646"/>
    <lineage>
        <taxon>Eukaryota</taxon>
        <taxon>Fungi</taxon>
        <taxon>Dikarya</taxon>
        <taxon>Ascomycota</taxon>
        <taxon>Pezizomycotina</taxon>
        <taxon>Sordariomycetes</taxon>
        <taxon>Hypocreomycetidae</taxon>
        <taxon>Hypocreales</taxon>
        <taxon>Nectriaceae</taxon>
        <taxon>Fusarium</taxon>
    </lineage>
</organism>
<keyword evidence="3" id="KW-1185">Reference proteome</keyword>
<evidence type="ECO:0000256" key="1">
    <source>
        <dbReference type="SAM" id="MobiDB-lite"/>
    </source>
</evidence>
<reference evidence="3" key="1">
    <citation type="submission" date="2014-10" db="EMBL/GenBank/DDBJ databases">
        <authorList>
            <person name="King R."/>
        </authorList>
    </citation>
    <scope>NUCLEOTIDE SEQUENCE [LARGE SCALE GENOMIC DNA]</scope>
    <source>
        <strain evidence="3">A3/5</strain>
    </source>
</reference>
<feature type="compositionally biased region" description="Polar residues" evidence="1">
    <location>
        <begin position="1464"/>
        <end position="1486"/>
    </location>
</feature>
<dbReference type="InterPro" id="IPR036890">
    <property type="entry name" value="HATPase_C_sf"/>
</dbReference>
<feature type="compositionally biased region" description="Basic and acidic residues" evidence="1">
    <location>
        <begin position="1505"/>
        <end position="1517"/>
    </location>
</feature>
<dbReference type="NCBIfam" id="NF047352">
    <property type="entry name" value="P_loop_sacsin"/>
    <property type="match status" value="1"/>
</dbReference>
<proteinExistence type="predicted"/>
<evidence type="ECO:0000313" key="3">
    <source>
        <dbReference type="Proteomes" id="UP000245910"/>
    </source>
</evidence>
<protein>
    <recommendedName>
        <fullName evidence="4">Protein NO VEIN C-terminal domain-containing protein</fullName>
    </recommendedName>
</protein>
<evidence type="ECO:0000313" key="2">
    <source>
        <dbReference type="EMBL" id="CEI67453.1"/>
    </source>
</evidence>
<dbReference type="InterPro" id="IPR052957">
    <property type="entry name" value="Auxin_embryo_med"/>
</dbReference>
<feature type="region of interest" description="Disordered" evidence="1">
    <location>
        <begin position="1433"/>
        <end position="1522"/>
    </location>
</feature>
<feature type="compositionally biased region" description="Basic residues" evidence="1">
    <location>
        <begin position="1490"/>
        <end position="1500"/>
    </location>
</feature>
<dbReference type="PANTHER" id="PTHR32387:SF0">
    <property type="entry name" value="PROTEIN NO VEIN"/>
    <property type="match status" value="1"/>
</dbReference>
<name>A0A2L2THF4_9HYPO</name>
<dbReference type="Proteomes" id="UP000245910">
    <property type="component" value="Chromosome I"/>
</dbReference>